<sequence>MKLCWWPEQLKLPAKGKEYPKLGCKQPVAQYAGKD</sequence>
<dbReference type="EMBL" id="BLLF01005780">
    <property type="protein sequence ID" value="GFH31623.1"/>
    <property type="molecule type" value="Genomic_DNA"/>
</dbReference>
<proteinExistence type="predicted"/>
<accession>A0A6A0AHC4</accession>
<keyword evidence="2" id="KW-1185">Reference proteome</keyword>
<gene>
    <name evidence="1" type="ORF">HaLaN_30700</name>
</gene>
<dbReference type="Proteomes" id="UP000485058">
    <property type="component" value="Unassembled WGS sequence"/>
</dbReference>
<dbReference type="AlphaFoldDB" id="A0A6A0AHC4"/>
<feature type="non-terminal residue" evidence="1">
    <location>
        <position position="1"/>
    </location>
</feature>
<comment type="caution">
    <text evidence="1">The sequence shown here is derived from an EMBL/GenBank/DDBJ whole genome shotgun (WGS) entry which is preliminary data.</text>
</comment>
<name>A0A6A0AHC4_HAELA</name>
<reference evidence="1 2" key="1">
    <citation type="submission" date="2020-02" db="EMBL/GenBank/DDBJ databases">
        <title>Draft genome sequence of Haematococcus lacustris strain NIES-144.</title>
        <authorList>
            <person name="Morimoto D."/>
            <person name="Nakagawa S."/>
            <person name="Yoshida T."/>
            <person name="Sawayama S."/>
        </authorList>
    </citation>
    <scope>NUCLEOTIDE SEQUENCE [LARGE SCALE GENOMIC DNA]</scope>
    <source>
        <strain evidence="1 2">NIES-144</strain>
    </source>
</reference>
<organism evidence="1 2">
    <name type="scientific">Haematococcus lacustris</name>
    <name type="common">Green alga</name>
    <name type="synonym">Haematococcus pluvialis</name>
    <dbReference type="NCBI Taxonomy" id="44745"/>
    <lineage>
        <taxon>Eukaryota</taxon>
        <taxon>Viridiplantae</taxon>
        <taxon>Chlorophyta</taxon>
        <taxon>core chlorophytes</taxon>
        <taxon>Chlorophyceae</taxon>
        <taxon>CS clade</taxon>
        <taxon>Chlamydomonadales</taxon>
        <taxon>Haematococcaceae</taxon>
        <taxon>Haematococcus</taxon>
    </lineage>
</organism>
<evidence type="ECO:0000313" key="1">
    <source>
        <dbReference type="EMBL" id="GFH31623.1"/>
    </source>
</evidence>
<protein>
    <submittedName>
        <fullName evidence="1">Uncharacterized protein</fullName>
    </submittedName>
</protein>
<evidence type="ECO:0000313" key="2">
    <source>
        <dbReference type="Proteomes" id="UP000485058"/>
    </source>
</evidence>